<dbReference type="EMBL" id="MKKU01000258">
    <property type="protein sequence ID" value="RNF17553.1"/>
    <property type="molecule type" value="Genomic_DNA"/>
</dbReference>
<accession>A0A422PIN0</accession>
<dbReference type="RefSeq" id="XP_029228194.1">
    <property type="nucleotide sequence ID" value="XM_029371693.1"/>
</dbReference>
<dbReference type="OrthoDB" id="247729at2759"/>
<dbReference type="AlphaFoldDB" id="A0A422PIN0"/>
<evidence type="ECO:0000313" key="2">
    <source>
        <dbReference type="Proteomes" id="UP000284403"/>
    </source>
</evidence>
<protein>
    <submittedName>
        <fullName evidence="1">Uncharacterized protein</fullName>
    </submittedName>
</protein>
<gene>
    <name evidence="1" type="ORF">Tco025E_04788</name>
</gene>
<proteinExistence type="predicted"/>
<organism evidence="1 2">
    <name type="scientific">Trypanosoma conorhini</name>
    <dbReference type="NCBI Taxonomy" id="83891"/>
    <lineage>
        <taxon>Eukaryota</taxon>
        <taxon>Discoba</taxon>
        <taxon>Euglenozoa</taxon>
        <taxon>Kinetoplastea</taxon>
        <taxon>Metakinetoplastina</taxon>
        <taxon>Trypanosomatida</taxon>
        <taxon>Trypanosomatidae</taxon>
        <taxon>Trypanosoma</taxon>
    </lineage>
</organism>
<dbReference type="GeneID" id="40318399"/>
<sequence>MSAAAGADADAATCSCHVPTPPPEECAEAAEALDALLHAETQARLQRRTLQGTSTGDWEEPFPYCSVFAPPCMFPIRTAPLPLFMSDDSVVSGIRASLLKERQDSAVAEAAMEEAELAALELKCMLLESTP</sequence>
<keyword evidence="2" id="KW-1185">Reference proteome</keyword>
<name>A0A422PIN0_9TRYP</name>
<evidence type="ECO:0000313" key="1">
    <source>
        <dbReference type="EMBL" id="RNF17553.1"/>
    </source>
</evidence>
<reference evidence="1 2" key="1">
    <citation type="journal article" date="2018" name="BMC Genomics">
        <title>Genomic comparison of Trypanosoma conorhini and Trypanosoma rangeli to Trypanosoma cruzi strains of high and low virulence.</title>
        <authorList>
            <person name="Bradwell K.R."/>
            <person name="Koparde V.N."/>
            <person name="Matveyev A.V."/>
            <person name="Serrano M.G."/>
            <person name="Alves J.M."/>
            <person name="Parikh H."/>
            <person name="Huang B."/>
            <person name="Lee V."/>
            <person name="Espinosa-Alvarez O."/>
            <person name="Ortiz P.A."/>
            <person name="Costa-Martins A.G."/>
            <person name="Teixeira M.M."/>
            <person name="Buck G.A."/>
        </authorList>
    </citation>
    <scope>NUCLEOTIDE SEQUENCE [LARGE SCALE GENOMIC DNA]</scope>
    <source>
        <strain evidence="1 2">025E</strain>
    </source>
</reference>
<dbReference type="Proteomes" id="UP000284403">
    <property type="component" value="Unassembled WGS sequence"/>
</dbReference>
<comment type="caution">
    <text evidence="1">The sequence shown here is derived from an EMBL/GenBank/DDBJ whole genome shotgun (WGS) entry which is preliminary data.</text>
</comment>